<dbReference type="InterPro" id="IPR000335">
    <property type="entry name" value="Bleomycin-R"/>
</dbReference>
<comment type="similarity">
    <text evidence="1">Belongs to the bleomycin resistance protein family.</text>
</comment>
<dbReference type="CDD" id="cd08349">
    <property type="entry name" value="BLMA_like"/>
    <property type="match status" value="1"/>
</dbReference>
<name>A0ABP8NNV5_9BACT</name>
<feature type="domain" description="VOC" evidence="4">
    <location>
        <begin position="4"/>
        <end position="117"/>
    </location>
</feature>
<evidence type="ECO:0000313" key="6">
    <source>
        <dbReference type="Proteomes" id="UP001501175"/>
    </source>
</evidence>
<dbReference type="PROSITE" id="PS51819">
    <property type="entry name" value="VOC"/>
    <property type="match status" value="1"/>
</dbReference>
<dbReference type="RefSeq" id="WP_345249806.1">
    <property type="nucleotide sequence ID" value="NZ_BAABHD010000084.1"/>
</dbReference>
<dbReference type="Proteomes" id="UP001501175">
    <property type="component" value="Unassembled WGS sequence"/>
</dbReference>
<evidence type="ECO:0000256" key="2">
    <source>
        <dbReference type="ARBA" id="ARBA00021572"/>
    </source>
</evidence>
<dbReference type="Gene3D" id="3.10.180.10">
    <property type="entry name" value="2,3-Dihydroxybiphenyl 1,2-Dioxygenase, domain 1"/>
    <property type="match status" value="1"/>
</dbReference>
<organism evidence="5 6">
    <name type="scientific">Nibrella saemangeumensis</name>
    <dbReference type="NCBI Taxonomy" id="1084526"/>
    <lineage>
        <taxon>Bacteria</taxon>
        <taxon>Pseudomonadati</taxon>
        <taxon>Bacteroidota</taxon>
        <taxon>Cytophagia</taxon>
        <taxon>Cytophagales</taxon>
        <taxon>Spirosomataceae</taxon>
        <taxon>Nibrella</taxon>
    </lineage>
</organism>
<proteinExistence type="inferred from homology"/>
<keyword evidence="3" id="KW-0046">Antibiotic resistance</keyword>
<accession>A0ABP8NNV5</accession>
<reference evidence="6" key="1">
    <citation type="journal article" date="2019" name="Int. J. Syst. Evol. Microbiol.">
        <title>The Global Catalogue of Microorganisms (GCM) 10K type strain sequencing project: providing services to taxonomists for standard genome sequencing and annotation.</title>
        <authorList>
            <consortium name="The Broad Institute Genomics Platform"/>
            <consortium name="The Broad Institute Genome Sequencing Center for Infectious Disease"/>
            <person name="Wu L."/>
            <person name="Ma J."/>
        </authorList>
    </citation>
    <scope>NUCLEOTIDE SEQUENCE [LARGE SCALE GENOMIC DNA]</scope>
    <source>
        <strain evidence="6">JCM 17927</strain>
    </source>
</reference>
<evidence type="ECO:0000259" key="4">
    <source>
        <dbReference type="PROSITE" id="PS51819"/>
    </source>
</evidence>
<gene>
    <name evidence="5" type="ORF">GCM10023189_57880</name>
</gene>
<evidence type="ECO:0000313" key="5">
    <source>
        <dbReference type="EMBL" id="GAA4469981.1"/>
    </source>
</evidence>
<comment type="caution">
    <text evidence="5">The sequence shown here is derived from an EMBL/GenBank/DDBJ whole genome shotgun (WGS) entry which is preliminary data.</text>
</comment>
<keyword evidence="6" id="KW-1185">Reference proteome</keyword>
<sequence length="118" mass="13502">MTFQLTSIAPKLPMLDPAATRNFYVDQLSFTLVNDYGDYLMLRKDNVELHLFLLPTLNPLDNYGMCYMRISGIDAFYQTCLTHNILAKQGQLEERPWGVREFSIVDVNGNLLTFGESS</sequence>
<dbReference type="EMBL" id="BAABHD010000084">
    <property type="protein sequence ID" value="GAA4469981.1"/>
    <property type="molecule type" value="Genomic_DNA"/>
</dbReference>
<dbReference type="InterPro" id="IPR037523">
    <property type="entry name" value="VOC_core"/>
</dbReference>
<dbReference type="SUPFAM" id="SSF54593">
    <property type="entry name" value="Glyoxalase/Bleomycin resistance protein/Dihydroxybiphenyl dioxygenase"/>
    <property type="match status" value="1"/>
</dbReference>
<dbReference type="InterPro" id="IPR029068">
    <property type="entry name" value="Glyas_Bleomycin-R_OHBP_Dase"/>
</dbReference>
<evidence type="ECO:0000256" key="3">
    <source>
        <dbReference type="ARBA" id="ARBA00023251"/>
    </source>
</evidence>
<protein>
    <recommendedName>
        <fullName evidence="2">Bleomycin resistance protein</fullName>
    </recommendedName>
</protein>
<evidence type="ECO:0000256" key="1">
    <source>
        <dbReference type="ARBA" id="ARBA00011051"/>
    </source>
</evidence>